<gene>
    <name evidence="14" type="ORF">HQ865_05295</name>
</gene>
<comment type="cofactor">
    <cofactor evidence="2">
        <name>Zn(2+)</name>
        <dbReference type="ChEBI" id="CHEBI:29105"/>
    </cofactor>
</comment>
<evidence type="ECO:0000256" key="11">
    <source>
        <dbReference type="SAM" id="SignalP"/>
    </source>
</evidence>
<dbReference type="InterPro" id="IPR045357">
    <property type="entry name" value="Aminopeptidase_N-like_N"/>
</dbReference>
<dbReference type="AlphaFoldDB" id="A0A7D4QIN7"/>
<feature type="domain" description="Aminopeptidase N-like N-terminal" evidence="13">
    <location>
        <begin position="143"/>
        <end position="212"/>
    </location>
</feature>
<dbReference type="GO" id="GO:0070006">
    <property type="term" value="F:metalloaminopeptidase activity"/>
    <property type="evidence" value="ECO:0007669"/>
    <property type="project" value="TreeGrafter"/>
</dbReference>
<reference evidence="14 15" key="1">
    <citation type="submission" date="2020-05" db="EMBL/GenBank/DDBJ databases">
        <title>Mucilaginibacter mali sp. nov.</title>
        <authorList>
            <person name="Kim H.S."/>
            <person name="Lee K.C."/>
            <person name="Suh M.K."/>
            <person name="Kim J.-S."/>
            <person name="Han K.-I."/>
            <person name="Eom M.K."/>
            <person name="Shin Y.K."/>
            <person name="Lee J.-S."/>
        </authorList>
    </citation>
    <scope>NUCLEOTIDE SEQUENCE [LARGE SCALE GENOMIC DNA]</scope>
    <source>
        <strain evidence="14 15">G2-14</strain>
    </source>
</reference>
<comment type="catalytic activity">
    <reaction evidence="1">
        <text>Release of an N-terminal amino acid, Xaa-|-Yaa- from a peptide, amide or arylamide. Xaa is preferably Ala, but may be most amino acids including Pro (slow action). When a terminal hydrophobic residue is followed by a prolyl residue, the two may be released as an intact Xaa-Pro dipeptide.</text>
        <dbReference type="EC" id="3.4.11.2"/>
    </reaction>
</comment>
<dbReference type="SUPFAM" id="SSF55486">
    <property type="entry name" value="Metalloproteases ('zincins'), catalytic domain"/>
    <property type="match status" value="1"/>
</dbReference>
<keyword evidence="7" id="KW-0479">Metal-binding</keyword>
<comment type="similarity">
    <text evidence="3">Belongs to the peptidase M1 family.</text>
</comment>
<proteinExistence type="inferred from homology"/>
<dbReference type="PANTHER" id="PTHR11533:SF299">
    <property type="entry name" value="AMINOPEPTIDASE"/>
    <property type="match status" value="1"/>
</dbReference>
<dbReference type="GO" id="GO:0043171">
    <property type="term" value="P:peptide catabolic process"/>
    <property type="evidence" value="ECO:0007669"/>
    <property type="project" value="TreeGrafter"/>
</dbReference>
<feature type="chain" id="PRO_5028931026" description="Aminopeptidase N" evidence="11">
    <location>
        <begin position="20"/>
        <end position="864"/>
    </location>
</feature>
<evidence type="ECO:0000256" key="7">
    <source>
        <dbReference type="ARBA" id="ARBA00022723"/>
    </source>
</evidence>
<dbReference type="GO" id="GO:0005615">
    <property type="term" value="C:extracellular space"/>
    <property type="evidence" value="ECO:0007669"/>
    <property type="project" value="TreeGrafter"/>
</dbReference>
<accession>A0A7D4QIN7</accession>
<dbReference type="CDD" id="cd09602">
    <property type="entry name" value="M1_APN"/>
    <property type="match status" value="1"/>
</dbReference>
<dbReference type="EMBL" id="CP054139">
    <property type="protein sequence ID" value="QKJ29190.1"/>
    <property type="molecule type" value="Genomic_DNA"/>
</dbReference>
<evidence type="ECO:0000256" key="2">
    <source>
        <dbReference type="ARBA" id="ARBA00001947"/>
    </source>
</evidence>
<evidence type="ECO:0000256" key="8">
    <source>
        <dbReference type="ARBA" id="ARBA00022801"/>
    </source>
</evidence>
<dbReference type="RefSeq" id="WP_173413885.1">
    <property type="nucleotide sequence ID" value="NZ_CP054139.1"/>
</dbReference>
<evidence type="ECO:0000256" key="10">
    <source>
        <dbReference type="ARBA" id="ARBA00023049"/>
    </source>
</evidence>
<name>A0A7D4QIN7_9SPHI</name>
<dbReference type="KEGG" id="mmab:HQ865_05295"/>
<dbReference type="SUPFAM" id="SSF63737">
    <property type="entry name" value="Leukotriene A4 hydrolase N-terminal domain"/>
    <property type="match status" value="1"/>
</dbReference>
<dbReference type="PRINTS" id="PR00756">
    <property type="entry name" value="ALADIPTASE"/>
</dbReference>
<keyword evidence="6" id="KW-0645">Protease</keyword>
<evidence type="ECO:0000256" key="4">
    <source>
        <dbReference type="ARBA" id="ARBA00012564"/>
    </source>
</evidence>
<dbReference type="InterPro" id="IPR027268">
    <property type="entry name" value="Peptidase_M4/M1_CTD_sf"/>
</dbReference>
<evidence type="ECO:0000256" key="3">
    <source>
        <dbReference type="ARBA" id="ARBA00010136"/>
    </source>
</evidence>
<evidence type="ECO:0000256" key="9">
    <source>
        <dbReference type="ARBA" id="ARBA00022833"/>
    </source>
</evidence>
<dbReference type="InterPro" id="IPR042097">
    <property type="entry name" value="Aminopeptidase_N-like_N_sf"/>
</dbReference>
<dbReference type="InterPro" id="IPR014782">
    <property type="entry name" value="Peptidase_M1_dom"/>
</dbReference>
<evidence type="ECO:0000259" key="13">
    <source>
        <dbReference type="Pfam" id="PF17900"/>
    </source>
</evidence>
<evidence type="ECO:0000313" key="14">
    <source>
        <dbReference type="EMBL" id="QKJ29190.1"/>
    </source>
</evidence>
<keyword evidence="10" id="KW-0482">Metalloprotease</keyword>
<dbReference type="GO" id="GO:0016020">
    <property type="term" value="C:membrane"/>
    <property type="evidence" value="ECO:0007669"/>
    <property type="project" value="TreeGrafter"/>
</dbReference>
<dbReference type="Gene3D" id="1.10.390.10">
    <property type="entry name" value="Neutral Protease Domain 2"/>
    <property type="match status" value="1"/>
</dbReference>
<evidence type="ECO:0000256" key="5">
    <source>
        <dbReference type="ARBA" id="ARBA00015611"/>
    </source>
</evidence>
<dbReference type="GO" id="GO:0042277">
    <property type="term" value="F:peptide binding"/>
    <property type="evidence" value="ECO:0007669"/>
    <property type="project" value="TreeGrafter"/>
</dbReference>
<keyword evidence="14" id="KW-0031">Aminopeptidase</keyword>
<dbReference type="Pfam" id="PF01433">
    <property type="entry name" value="Peptidase_M1"/>
    <property type="match status" value="1"/>
</dbReference>
<organism evidence="14 15">
    <name type="scientific">Mucilaginibacter mali</name>
    <dbReference type="NCBI Taxonomy" id="2740462"/>
    <lineage>
        <taxon>Bacteria</taxon>
        <taxon>Pseudomonadati</taxon>
        <taxon>Bacteroidota</taxon>
        <taxon>Sphingobacteriia</taxon>
        <taxon>Sphingobacteriales</taxon>
        <taxon>Sphingobacteriaceae</taxon>
        <taxon>Mucilaginibacter</taxon>
    </lineage>
</organism>
<keyword evidence="15" id="KW-1185">Reference proteome</keyword>
<feature type="domain" description="Peptidase M1 membrane alanine aminopeptidase" evidence="12">
    <location>
        <begin position="255"/>
        <end position="463"/>
    </location>
</feature>
<evidence type="ECO:0000256" key="1">
    <source>
        <dbReference type="ARBA" id="ARBA00000098"/>
    </source>
</evidence>
<dbReference type="Gene3D" id="2.60.40.1730">
    <property type="entry name" value="tricorn interacting facor f3 domain"/>
    <property type="match status" value="1"/>
</dbReference>
<dbReference type="Pfam" id="PF17900">
    <property type="entry name" value="Peptidase_M1_N"/>
    <property type="match status" value="1"/>
</dbReference>
<dbReference type="GO" id="GO:0008270">
    <property type="term" value="F:zinc ion binding"/>
    <property type="evidence" value="ECO:0007669"/>
    <property type="project" value="InterPro"/>
</dbReference>
<dbReference type="GO" id="GO:0016285">
    <property type="term" value="F:alanyl aminopeptidase activity"/>
    <property type="evidence" value="ECO:0007669"/>
    <property type="project" value="UniProtKB-EC"/>
</dbReference>
<dbReference type="EC" id="3.4.11.2" evidence="4"/>
<protein>
    <recommendedName>
        <fullName evidence="5">Aminopeptidase N</fullName>
        <ecNumber evidence="4">3.4.11.2</ecNumber>
    </recommendedName>
</protein>
<dbReference type="InterPro" id="IPR001930">
    <property type="entry name" value="Peptidase_M1"/>
</dbReference>
<evidence type="ECO:0000259" key="12">
    <source>
        <dbReference type="Pfam" id="PF01433"/>
    </source>
</evidence>
<keyword evidence="11" id="KW-0732">Signal</keyword>
<dbReference type="GO" id="GO:0005737">
    <property type="term" value="C:cytoplasm"/>
    <property type="evidence" value="ECO:0007669"/>
    <property type="project" value="TreeGrafter"/>
</dbReference>
<evidence type="ECO:0000256" key="6">
    <source>
        <dbReference type="ARBA" id="ARBA00022670"/>
    </source>
</evidence>
<sequence>MKRSFLIIGLGLITAVAYAQQKQIPVEPGVSRQLAEYRRSVIGDIHYHLAIDIPREKDKPVTGISGIRFDLRYVTENLQIDFKQPADHIRKIEVLGHDGNLPVIAENEHIIIDKKYLHTGENFISIKFIAGDASLNRNTDYLYALFVPDHARTVFPCFDQPDLKAKFLLALTVPNDWHVLANGLMQTIPAPKTTGEHTEYFFNETDKLPTYLFSFTAGKYTTIHKTIAGHDAEFLYRETDTAKIRFSTDAIFKSHENAIDFLQEWTGIPFPFQKVGFVAIPDFQFGGMEHPGEVQYKASSLFLDAGATKDQVIARTNLISHETAHMWFGDLVTMRWFNDVWMKEVFANFMADKITGAEMGKEVFDLKFLQDHYPAAYGVDRTEGSHPIRQSLDNLQDAGSLYGNIIYHKAPIMMRQLEMMMGEENFQKGVRDYLKKYAYSNATWPDLIAELCKYTHKDIRAWNRVWVDQPGRPVFGQTITYRNGKIAAMTITQHPERGAARVWPQAFSITLVYGDHEKIIPVSIQGQSVNVSAAIGLAKPNYILFNSNGIGYGVFPMDKSITREWYDWKSPVRRASAYINAYEHMLSAKTFRPGELIRLFTGGIGREENEMNLRLITGYISTIYWTFLTPAQRDAYHNELEQSLWAAMQKQQQGNNKKILFKTYQDVYIGKEAGERIYSIWKAQHAPDGVKLNEDDYTSMALSIALKNDTATHVLLQQTARITNADRKARLAWLSSALSPDVNIRDAFFASLSERKNREKEAWVVTAVGYLHHPLRQSTSIKYLPKSLDLLQEIKQTGDIFFPQSWLGATFGNYQSPQAWAVVNDFLKGHPGYDTKLRDKLLQATDNLRRAKIILALKTVDEKN</sequence>
<dbReference type="PANTHER" id="PTHR11533">
    <property type="entry name" value="PROTEASE M1 ZINC METALLOPROTEASE"/>
    <property type="match status" value="1"/>
</dbReference>
<dbReference type="InterPro" id="IPR050344">
    <property type="entry name" value="Peptidase_M1_aminopeptidases"/>
</dbReference>
<dbReference type="GO" id="GO:0006508">
    <property type="term" value="P:proteolysis"/>
    <property type="evidence" value="ECO:0007669"/>
    <property type="project" value="UniProtKB-KW"/>
</dbReference>
<keyword evidence="9" id="KW-0862">Zinc</keyword>
<evidence type="ECO:0000313" key="15">
    <source>
        <dbReference type="Proteomes" id="UP000505355"/>
    </source>
</evidence>
<feature type="signal peptide" evidence="11">
    <location>
        <begin position="1"/>
        <end position="19"/>
    </location>
</feature>
<keyword evidence="8" id="KW-0378">Hydrolase</keyword>
<dbReference type="Proteomes" id="UP000505355">
    <property type="component" value="Chromosome"/>
</dbReference>